<evidence type="ECO:0000313" key="3">
    <source>
        <dbReference type="Proteomes" id="UP000253426"/>
    </source>
</evidence>
<accession>A0A366HHG7</accession>
<organism evidence="2 3">
    <name type="scientific">Roseimicrobium gellanilyticum</name>
    <dbReference type="NCBI Taxonomy" id="748857"/>
    <lineage>
        <taxon>Bacteria</taxon>
        <taxon>Pseudomonadati</taxon>
        <taxon>Verrucomicrobiota</taxon>
        <taxon>Verrucomicrobiia</taxon>
        <taxon>Verrucomicrobiales</taxon>
        <taxon>Verrucomicrobiaceae</taxon>
        <taxon>Roseimicrobium</taxon>
    </lineage>
</organism>
<evidence type="ECO:0000256" key="1">
    <source>
        <dbReference type="SAM" id="SignalP"/>
    </source>
</evidence>
<dbReference type="InterPro" id="IPR019613">
    <property type="entry name" value="DUF4198"/>
</dbReference>
<dbReference type="RefSeq" id="WP_113960000.1">
    <property type="nucleotide sequence ID" value="NZ_QNRR01000007.1"/>
</dbReference>
<comment type="caution">
    <text evidence="2">The sequence shown here is derived from an EMBL/GenBank/DDBJ whole genome shotgun (WGS) entry which is preliminary data.</text>
</comment>
<reference evidence="2 3" key="1">
    <citation type="submission" date="2018-06" db="EMBL/GenBank/DDBJ databases">
        <title>Genomic Encyclopedia of Type Strains, Phase IV (KMG-IV): sequencing the most valuable type-strain genomes for metagenomic binning, comparative biology and taxonomic classification.</title>
        <authorList>
            <person name="Goeker M."/>
        </authorList>
    </citation>
    <scope>NUCLEOTIDE SEQUENCE [LARGE SCALE GENOMIC DNA]</scope>
    <source>
        <strain evidence="2 3">DSM 25532</strain>
    </source>
</reference>
<sequence length="219" mass="24035">MLPRFLSTLSILLCLTSAISAHEVWIEELDGKLVVRFAEYGEEYEKSPGHLDSLTAPQAWTTGEDGKPAPFEVQKKADHFLLVGATTAKGATAETGFPVMKRGDAPARKPNFYARWHHAAAGEAKPAMMFDIVPTATPGEVQVFFRGKPMADTKVFVVPPQGKEEELTTDKDGKAKFTIGKSGNYLLYCKHHREDLPGFSGGVAYEALSHNCSLLWKQP</sequence>
<name>A0A366HHG7_9BACT</name>
<feature type="chain" id="PRO_5017049305" evidence="1">
    <location>
        <begin position="22"/>
        <end position="219"/>
    </location>
</feature>
<proteinExistence type="predicted"/>
<dbReference type="OrthoDB" id="8911471at2"/>
<keyword evidence="1" id="KW-0732">Signal</keyword>
<evidence type="ECO:0000313" key="2">
    <source>
        <dbReference type="EMBL" id="RBP41366.1"/>
    </source>
</evidence>
<keyword evidence="3" id="KW-1185">Reference proteome</keyword>
<dbReference type="Pfam" id="PF10670">
    <property type="entry name" value="DUF4198"/>
    <property type="match status" value="1"/>
</dbReference>
<gene>
    <name evidence="2" type="ORF">DES53_107197</name>
</gene>
<protein>
    <submittedName>
        <fullName evidence="2">Uncharacterized protein DUF4198</fullName>
    </submittedName>
</protein>
<feature type="signal peptide" evidence="1">
    <location>
        <begin position="1"/>
        <end position="21"/>
    </location>
</feature>
<dbReference type="AlphaFoldDB" id="A0A366HHG7"/>
<dbReference type="EMBL" id="QNRR01000007">
    <property type="protein sequence ID" value="RBP41366.1"/>
    <property type="molecule type" value="Genomic_DNA"/>
</dbReference>
<dbReference type="Proteomes" id="UP000253426">
    <property type="component" value="Unassembled WGS sequence"/>
</dbReference>